<evidence type="ECO:0000313" key="1">
    <source>
        <dbReference type="EMBL" id="SCZ88302.1"/>
    </source>
</evidence>
<dbReference type="EMBL" id="FMWP01000012">
    <property type="protein sequence ID" value="SCZ88302.1"/>
    <property type="molecule type" value="Genomic_DNA"/>
</dbReference>
<evidence type="ECO:0000313" key="2">
    <source>
        <dbReference type="EMBL" id="SCZ98902.1"/>
    </source>
</evidence>
<protein>
    <submittedName>
        <fullName evidence="1">BZ3500_MvSof-1268-A1-R1_Chr2-1g04320 protein</fullName>
    </submittedName>
    <submittedName>
        <fullName evidence="2">BZ3500_MvSof-1268-A1-R1_Chr3-1g05696 protein</fullName>
    </submittedName>
</protein>
<proteinExistence type="predicted"/>
<accession>A0A2X0NH45</accession>
<dbReference type="EMBL" id="FMWP01000096">
    <property type="protein sequence ID" value="SCZ98902.1"/>
    <property type="molecule type" value="Genomic_DNA"/>
</dbReference>
<keyword evidence="3" id="KW-1185">Reference proteome</keyword>
<reference evidence="3" key="1">
    <citation type="submission" date="2016-10" db="EMBL/GenBank/DDBJ databases">
        <authorList>
            <person name="Jeantristanb JTB J.-T."/>
            <person name="Ricardo R."/>
        </authorList>
    </citation>
    <scope>NUCLEOTIDE SEQUENCE [LARGE SCALE GENOMIC DNA]</scope>
</reference>
<evidence type="ECO:0000313" key="3">
    <source>
        <dbReference type="Proteomes" id="UP000249723"/>
    </source>
</evidence>
<dbReference type="Proteomes" id="UP000249723">
    <property type="component" value="Unassembled WGS sequence"/>
</dbReference>
<organism evidence="1 3">
    <name type="scientific">Microbotryum saponariae</name>
    <dbReference type="NCBI Taxonomy" id="289078"/>
    <lineage>
        <taxon>Eukaryota</taxon>
        <taxon>Fungi</taxon>
        <taxon>Dikarya</taxon>
        <taxon>Basidiomycota</taxon>
        <taxon>Pucciniomycotina</taxon>
        <taxon>Microbotryomycetes</taxon>
        <taxon>Microbotryales</taxon>
        <taxon>Microbotryaceae</taxon>
        <taxon>Microbotryum</taxon>
    </lineage>
</organism>
<sequence length="82" mass="9189">MADLHPGRTRRFKSVNFSLTCRLGPLPAARKYVDGDGMYVRKDKGDMILCEYTCKPGQTDKVSYIRLCVGAGNFNKQNPTTD</sequence>
<reference evidence="1" key="2">
    <citation type="submission" date="2016-10" db="EMBL/GenBank/DDBJ databases">
        <authorList>
            <person name="Cai Z."/>
        </authorList>
    </citation>
    <scope>NUCLEOTIDE SEQUENCE [LARGE SCALE GENOMIC DNA]</scope>
</reference>
<dbReference type="AlphaFoldDB" id="A0A2X0NH45"/>
<gene>
    <name evidence="1" type="ORF">BZ3500_MVSOF-1268-A1-R1_CHR2-1G04320</name>
    <name evidence="2" type="ORF">BZ3500_MVSOF-1268-A1-R1_CHR3-1G05696</name>
</gene>
<name>A0A2X0NH45_9BASI</name>